<protein>
    <submittedName>
        <fullName evidence="1">Uncharacterized protein</fullName>
    </submittedName>
</protein>
<keyword evidence="2" id="KW-1185">Reference proteome</keyword>
<evidence type="ECO:0000313" key="1">
    <source>
        <dbReference type="EMBL" id="KAJ8131617.1"/>
    </source>
</evidence>
<proteinExistence type="predicted"/>
<accession>A0ACC2JVS6</accession>
<comment type="caution">
    <text evidence="1">The sequence shown here is derived from an EMBL/GenBank/DDBJ whole genome shotgun (WGS) entry which is preliminary data.</text>
</comment>
<dbReference type="EMBL" id="JAPUUL010000259">
    <property type="protein sequence ID" value="KAJ8131617.1"/>
    <property type="molecule type" value="Genomic_DNA"/>
</dbReference>
<reference evidence="1" key="1">
    <citation type="submission" date="2022-12" db="EMBL/GenBank/DDBJ databases">
        <title>Genome Sequence of Lasiodiplodia mahajangana.</title>
        <authorList>
            <person name="Buettner E."/>
        </authorList>
    </citation>
    <scope>NUCLEOTIDE SEQUENCE</scope>
    <source>
        <strain evidence="1">VT137</strain>
    </source>
</reference>
<gene>
    <name evidence="1" type="ORF">O1611_g2010</name>
</gene>
<evidence type="ECO:0000313" key="2">
    <source>
        <dbReference type="Proteomes" id="UP001153332"/>
    </source>
</evidence>
<sequence length="368" mass="40493">MRFSLLSQALCGATIVVGLPGLKRTVQATAPLLPISGMDHKLVPLEQAIQQFANAPKATSDPATYNDTASPEELAKTNGLFATEAVSAASCASNPNVRYEWDDYSTSDRQALMSAFKCLMNKPASGAFTASKSRWEDFARLHQMYTPNVHNNQKFLPWHRYFVWTFEQVLRDECGFDRAFFWFDETKHAGAFSASDAFSSAYLGTLGGSSHCVTDGAFAGLTVNIGPGSGNTPHCLSRQGNAADTAQCSTSYLNSCLSNNDYTDFEKCFEYGPHGYGHNGVGGVMADVYASPAEPFFWFHHTFVDRAWRIWELADPNNRYASIDGTDINGNPLTLDTVLYMGGIRPDVTIRQVINTLSGDALCYRYNY</sequence>
<name>A0ACC2JVS6_9PEZI</name>
<dbReference type="Proteomes" id="UP001153332">
    <property type="component" value="Unassembled WGS sequence"/>
</dbReference>
<organism evidence="1 2">
    <name type="scientific">Lasiodiplodia mahajangana</name>
    <dbReference type="NCBI Taxonomy" id="1108764"/>
    <lineage>
        <taxon>Eukaryota</taxon>
        <taxon>Fungi</taxon>
        <taxon>Dikarya</taxon>
        <taxon>Ascomycota</taxon>
        <taxon>Pezizomycotina</taxon>
        <taxon>Dothideomycetes</taxon>
        <taxon>Dothideomycetes incertae sedis</taxon>
        <taxon>Botryosphaeriales</taxon>
        <taxon>Botryosphaeriaceae</taxon>
        <taxon>Lasiodiplodia</taxon>
    </lineage>
</organism>